<feature type="domain" description="Acyl-CoA oxidase/dehydrogenase middle" evidence="7">
    <location>
        <begin position="112"/>
        <end position="202"/>
    </location>
</feature>
<keyword evidence="10" id="KW-1185">Reference proteome</keyword>
<dbReference type="InterPro" id="IPR009075">
    <property type="entry name" value="AcylCo_DH/oxidase_C"/>
</dbReference>
<dbReference type="CDD" id="cd00567">
    <property type="entry name" value="ACAD"/>
    <property type="match status" value="1"/>
</dbReference>
<sequence>MSDGPTHEDADTWRSVRDNAGSWDLAGEIPRTVLSGLGAAGVLCAEVQKQYGGLGMGSLESGALTARVGSLCSSLRSVMTSQGMAAWTIHRMGTREQRAAFLPQLTGGRLAAVAFSEPEAGSDLDAMGTEVRFVDDAVVVDGSKTWITAAAYADLIVVVGKVGDNAAAVVVPTDTEGVTVEKVPHPLGCRAAGHARVRLDGVRLPAANVLGGSGQSLPFLITTALAYGRMSVAWGCVGILRGCLDAVTRHARSRRQFGKPIAEHQLVARMVAEIYAAERVATAVCGHAGECWESGSPEVVIATVLAKHVSATQAVRGAASAVQVMASAGASDGHVVARAYRDAKLMEIIEGSSEICQLELARHALATANTTDRQP</sequence>
<feature type="domain" description="Acyl-CoA dehydrogenase/oxidase C-terminal" evidence="6">
    <location>
        <begin position="221"/>
        <end position="363"/>
    </location>
</feature>
<dbReference type="InterPro" id="IPR006091">
    <property type="entry name" value="Acyl-CoA_Oxase/DH_mid-dom"/>
</dbReference>
<dbReference type="PANTHER" id="PTHR43884:SF12">
    <property type="entry name" value="ISOVALERYL-COA DEHYDROGENASE, MITOCHONDRIAL-RELATED"/>
    <property type="match status" value="1"/>
</dbReference>
<comment type="cofactor">
    <cofactor evidence="1 5">
        <name>FAD</name>
        <dbReference type="ChEBI" id="CHEBI:57692"/>
    </cofactor>
</comment>
<proteinExistence type="inferred from homology"/>
<keyword evidence="5 9" id="KW-0560">Oxidoreductase</keyword>
<comment type="caution">
    <text evidence="9">The sequence shown here is derived from an EMBL/GenBank/DDBJ whole genome shotgun (WGS) entry which is preliminary data.</text>
</comment>
<evidence type="ECO:0000259" key="6">
    <source>
        <dbReference type="Pfam" id="PF00441"/>
    </source>
</evidence>
<name>W7J5E7_9PSEU</name>
<dbReference type="Proteomes" id="UP000019277">
    <property type="component" value="Unassembled WGS sequence"/>
</dbReference>
<dbReference type="SUPFAM" id="SSF56645">
    <property type="entry name" value="Acyl-CoA dehydrogenase NM domain-like"/>
    <property type="match status" value="1"/>
</dbReference>
<dbReference type="GO" id="GO:0016937">
    <property type="term" value="F:short-chain fatty acyl-CoA dehydrogenase activity"/>
    <property type="evidence" value="ECO:0007669"/>
    <property type="project" value="UniProtKB-EC"/>
</dbReference>
<dbReference type="EMBL" id="AYXG01000020">
    <property type="protein sequence ID" value="EWC64206.1"/>
    <property type="molecule type" value="Genomic_DNA"/>
</dbReference>
<keyword evidence="4 5" id="KW-0274">FAD</keyword>
<evidence type="ECO:0000259" key="8">
    <source>
        <dbReference type="Pfam" id="PF02771"/>
    </source>
</evidence>
<evidence type="ECO:0000256" key="4">
    <source>
        <dbReference type="ARBA" id="ARBA00022827"/>
    </source>
</evidence>
<dbReference type="InterPro" id="IPR046373">
    <property type="entry name" value="Acyl-CoA_Oxase/DH_mid-dom_sf"/>
</dbReference>
<dbReference type="EC" id="1.3.8.1" evidence="9"/>
<evidence type="ECO:0000256" key="3">
    <source>
        <dbReference type="ARBA" id="ARBA00022630"/>
    </source>
</evidence>
<dbReference type="PATRIC" id="fig|909613.9.peg.547"/>
<dbReference type="eggNOG" id="COG1960">
    <property type="taxonomic scope" value="Bacteria"/>
</dbReference>
<gene>
    <name evidence="9" type="ORF">UO65_0532</name>
</gene>
<comment type="similarity">
    <text evidence="2 5">Belongs to the acyl-CoA dehydrogenase family.</text>
</comment>
<dbReference type="Gene3D" id="1.20.140.10">
    <property type="entry name" value="Butyryl-CoA Dehydrogenase, subunit A, domain 3"/>
    <property type="match status" value="1"/>
</dbReference>
<feature type="domain" description="Acyl-CoA dehydrogenase/oxidase N-terminal" evidence="8">
    <location>
        <begin position="16"/>
        <end position="108"/>
    </location>
</feature>
<evidence type="ECO:0000256" key="2">
    <source>
        <dbReference type="ARBA" id="ARBA00009347"/>
    </source>
</evidence>
<dbReference type="Pfam" id="PF02770">
    <property type="entry name" value="Acyl-CoA_dh_M"/>
    <property type="match status" value="1"/>
</dbReference>
<keyword evidence="3 5" id="KW-0285">Flavoprotein</keyword>
<protein>
    <submittedName>
        <fullName evidence="9">Butyryl-CoA dehydrogenase</fullName>
        <ecNumber evidence="9">1.3.8.1</ecNumber>
    </submittedName>
</protein>
<evidence type="ECO:0000313" key="9">
    <source>
        <dbReference type="EMBL" id="EWC64206.1"/>
    </source>
</evidence>
<reference evidence="9 10" key="1">
    <citation type="journal article" date="2014" name="Genome Announc.">
        <title>Draft Genome Sequence of the Antitrypanosomally Active Sponge-Associated Bacterium Actinokineospora sp. Strain EG49.</title>
        <authorList>
            <person name="Harjes J."/>
            <person name="Ryu T."/>
            <person name="Abdelmohsen U.R."/>
            <person name="Moitinho-Silva L."/>
            <person name="Horn H."/>
            <person name="Ravasi T."/>
            <person name="Hentschel U."/>
        </authorList>
    </citation>
    <scope>NUCLEOTIDE SEQUENCE [LARGE SCALE GENOMIC DNA]</scope>
    <source>
        <strain evidence="9 10">EG49</strain>
    </source>
</reference>
<dbReference type="Pfam" id="PF02771">
    <property type="entry name" value="Acyl-CoA_dh_N"/>
    <property type="match status" value="1"/>
</dbReference>
<evidence type="ECO:0000313" key="10">
    <source>
        <dbReference type="Proteomes" id="UP000019277"/>
    </source>
</evidence>
<dbReference type="PANTHER" id="PTHR43884">
    <property type="entry name" value="ACYL-COA DEHYDROGENASE"/>
    <property type="match status" value="1"/>
</dbReference>
<accession>W7J5E7</accession>
<dbReference type="SUPFAM" id="SSF47203">
    <property type="entry name" value="Acyl-CoA dehydrogenase C-terminal domain-like"/>
    <property type="match status" value="1"/>
</dbReference>
<dbReference type="OrthoDB" id="9802447at2"/>
<dbReference type="STRING" id="909613.UO65_0532"/>
<evidence type="ECO:0000256" key="5">
    <source>
        <dbReference type="RuleBase" id="RU362125"/>
    </source>
</evidence>
<dbReference type="GO" id="GO:0050660">
    <property type="term" value="F:flavin adenine dinucleotide binding"/>
    <property type="evidence" value="ECO:0007669"/>
    <property type="project" value="InterPro"/>
</dbReference>
<dbReference type="InterPro" id="IPR036250">
    <property type="entry name" value="AcylCo_DH-like_C"/>
</dbReference>
<dbReference type="InterPro" id="IPR013786">
    <property type="entry name" value="AcylCoA_DH/ox_N"/>
</dbReference>
<evidence type="ECO:0000259" key="7">
    <source>
        <dbReference type="Pfam" id="PF02770"/>
    </source>
</evidence>
<dbReference type="AlphaFoldDB" id="W7J5E7"/>
<dbReference type="RefSeq" id="WP_035278332.1">
    <property type="nucleotide sequence ID" value="NZ_AYXG01000020.1"/>
</dbReference>
<dbReference type="InterPro" id="IPR037069">
    <property type="entry name" value="AcylCoA_DH/ox_N_sf"/>
</dbReference>
<organism evidence="9 10">
    <name type="scientific">Actinokineospora spheciospongiae</name>
    <dbReference type="NCBI Taxonomy" id="909613"/>
    <lineage>
        <taxon>Bacteria</taxon>
        <taxon>Bacillati</taxon>
        <taxon>Actinomycetota</taxon>
        <taxon>Actinomycetes</taxon>
        <taxon>Pseudonocardiales</taxon>
        <taxon>Pseudonocardiaceae</taxon>
        <taxon>Actinokineospora</taxon>
    </lineage>
</organism>
<evidence type="ECO:0000256" key="1">
    <source>
        <dbReference type="ARBA" id="ARBA00001974"/>
    </source>
</evidence>
<dbReference type="Gene3D" id="2.40.110.10">
    <property type="entry name" value="Butyryl-CoA Dehydrogenase, subunit A, domain 2"/>
    <property type="match status" value="1"/>
</dbReference>
<dbReference type="Pfam" id="PF00441">
    <property type="entry name" value="Acyl-CoA_dh_1"/>
    <property type="match status" value="1"/>
</dbReference>
<dbReference type="InterPro" id="IPR009100">
    <property type="entry name" value="AcylCoA_DH/oxidase_NM_dom_sf"/>
</dbReference>
<dbReference type="Gene3D" id="1.10.540.10">
    <property type="entry name" value="Acyl-CoA dehydrogenase/oxidase, N-terminal domain"/>
    <property type="match status" value="1"/>
</dbReference>